<evidence type="ECO:0000256" key="5">
    <source>
        <dbReference type="ARBA" id="ARBA00022827"/>
    </source>
</evidence>
<sequence>MLFKKKLALACILLSFVMIFMVACTGNTSNEFKAGTYTAEAKGHTGPVKVEVTFTKDQITDITVLEHTETAGLGDNALEKIKKDILAGQTLNVDTVSGATYSSDAMLIAVTDCIEQAGGDVEALKNKAADDVTAKDDIEKTVDVVVVGGGGAGFAAAVSAAENGASVILIEKSIAIGGNTLRSGGGYNTNNPELQSTMEITDSLLDELKGYLDADPKDYGDFAPTLEVLQNQIKEYIESGDTHLFDSPELHAIHTYIGGKRTDLEGNEIVGDYDLVTTYTNNTLPAMKWLEGNGVEMRDDVGTILGALWPRSHGGVKPLGTAFIDPLAEKAVELGTEIMLETKGEELIVEDGVVVGIKATKTDGTSVTLMANKGVVMATGGFGENGEMRQEYNTYWPTMPLTMKSTNTPDATGDGIVMGREIGAKLVGMEFIQLMPSSHPETGSLAGGVWGSAEDQVFVNKDGKRFVNEYSGRDTLASAILKQEDQLAYIICDEKTAGLSPEGKNVWGDSIEDLLGNKSVYKADTLEELAIQLGMDESALVDEINKYNGYIEKGEDPEFKKSNFGSKILTGPFYATPRSPSVHHTMGGLSIDTSARVINEDGKIIPGFYAAGEVTGGIHGGNRLGGNAISDIITFGKIAGESAAKDK</sequence>
<dbReference type="GO" id="GO:0016020">
    <property type="term" value="C:membrane"/>
    <property type="evidence" value="ECO:0007669"/>
    <property type="project" value="InterPro"/>
</dbReference>
<comment type="cofactor">
    <cofactor evidence="8">
        <name>FAD</name>
        <dbReference type="ChEBI" id="CHEBI:57692"/>
    </cofactor>
    <text evidence="8">Binds 1 FAD per subunit.</text>
</comment>
<evidence type="ECO:0000313" key="11">
    <source>
        <dbReference type="Proteomes" id="UP000440004"/>
    </source>
</evidence>
<dbReference type="InterPro" id="IPR003953">
    <property type="entry name" value="FAD-dep_OxRdtase_2_FAD-bd"/>
</dbReference>
<dbReference type="InterPro" id="IPR027477">
    <property type="entry name" value="Succ_DH/fumarate_Rdtase_cat_sf"/>
</dbReference>
<dbReference type="RefSeq" id="WP_152803002.1">
    <property type="nucleotide sequence ID" value="NZ_WHNX01000008.1"/>
</dbReference>
<evidence type="ECO:0000313" key="10">
    <source>
        <dbReference type="EMBL" id="MPW25482.1"/>
    </source>
</evidence>
<feature type="domain" description="FMN-binding" evidence="9">
    <location>
        <begin position="43"/>
        <end position="117"/>
    </location>
</feature>
<dbReference type="PANTHER" id="PTHR43400">
    <property type="entry name" value="FUMARATE REDUCTASE"/>
    <property type="match status" value="1"/>
</dbReference>
<evidence type="ECO:0000256" key="3">
    <source>
        <dbReference type="ARBA" id="ARBA00015872"/>
    </source>
</evidence>
<dbReference type="SMART" id="SM00900">
    <property type="entry name" value="FMN_bind"/>
    <property type="match status" value="1"/>
</dbReference>
<reference evidence="10 11" key="1">
    <citation type="submission" date="2019-10" db="EMBL/GenBank/DDBJ databases">
        <title>Alkalibaculum tamaniensis sp.nov., a new alkaliphilic acetogen, isolated on methoxylated aromatics from a mud volcano.</title>
        <authorList>
            <person name="Khomyakova M.A."/>
            <person name="Merkel A.Y."/>
            <person name="Bonch-Osmolovskaya E.A."/>
            <person name="Slobodkin A.I."/>
        </authorList>
    </citation>
    <scope>NUCLEOTIDE SEQUENCE [LARGE SCALE GENOMIC DNA]</scope>
    <source>
        <strain evidence="10 11">M08DMB</strain>
    </source>
</reference>
<dbReference type="NCBIfam" id="TIGR01813">
    <property type="entry name" value="flavo_cyto_c"/>
    <property type="match status" value="1"/>
</dbReference>
<protein>
    <recommendedName>
        <fullName evidence="3 8">Urocanate reductase</fullName>
        <ecNumber evidence="2 8">1.3.99.33</ecNumber>
    </recommendedName>
</protein>
<keyword evidence="6 8" id="KW-0560">Oxidoreductase</keyword>
<evidence type="ECO:0000256" key="4">
    <source>
        <dbReference type="ARBA" id="ARBA00022630"/>
    </source>
</evidence>
<keyword evidence="11" id="KW-1185">Reference proteome</keyword>
<feature type="chain" id="PRO_5039763441" description="Urocanate reductase" evidence="8">
    <location>
        <begin position="24"/>
        <end position="647"/>
    </location>
</feature>
<dbReference type="Proteomes" id="UP000440004">
    <property type="component" value="Unassembled WGS sequence"/>
</dbReference>
<keyword evidence="5 8" id="KW-0274">FAD</keyword>
<dbReference type="Gene3D" id="3.50.50.60">
    <property type="entry name" value="FAD/NAD(P)-binding domain"/>
    <property type="match status" value="2"/>
</dbReference>
<dbReference type="Gene3D" id="3.90.700.10">
    <property type="entry name" value="Succinate dehydrogenase/fumarate reductase flavoprotein, catalytic domain"/>
    <property type="match status" value="1"/>
</dbReference>
<evidence type="ECO:0000256" key="2">
    <source>
        <dbReference type="ARBA" id="ARBA00013137"/>
    </source>
</evidence>
<dbReference type="AlphaFoldDB" id="A0A6A7K7Z3"/>
<dbReference type="GO" id="GO:0033765">
    <property type="term" value="F:steroid dehydrogenase activity, acting on the CH-CH group of donors"/>
    <property type="evidence" value="ECO:0007669"/>
    <property type="project" value="UniProtKB-ARBA"/>
</dbReference>
<evidence type="ECO:0000256" key="7">
    <source>
        <dbReference type="ARBA" id="ARBA00049922"/>
    </source>
</evidence>
<comment type="cofactor">
    <cofactor evidence="8">
        <name>FMN</name>
        <dbReference type="ChEBI" id="CHEBI:58210"/>
    </cofactor>
    <text evidence="8">Binds 1 or 2 FMN covalently per subunit.</text>
</comment>
<gene>
    <name evidence="10" type="ORF">GC105_06745</name>
</gene>
<dbReference type="InterPro" id="IPR036188">
    <property type="entry name" value="FAD/NAD-bd_sf"/>
</dbReference>
<organism evidence="10 11">
    <name type="scientific">Alkalibaculum sporogenes</name>
    <dbReference type="NCBI Taxonomy" id="2655001"/>
    <lineage>
        <taxon>Bacteria</taxon>
        <taxon>Bacillati</taxon>
        <taxon>Bacillota</taxon>
        <taxon>Clostridia</taxon>
        <taxon>Eubacteriales</taxon>
        <taxon>Eubacteriaceae</taxon>
        <taxon>Alkalibaculum</taxon>
    </lineage>
</organism>
<dbReference type="PANTHER" id="PTHR43400:SF7">
    <property type="entry name" value="FAD-DEPENDENT OXIDOREDUCTASE 2 FAD BINDING DOMAIN-CONTAINING PROTEIN"/>
    <property type="match status" value="1"/>
</dbReference>
<dbReference type="SUPFAM" id="SSF56425">
    <property type="entry name" value="Succinate dehydrogenase/fumarate reductase flavoprotein, catalytic domain"/>
    <property type="match status" value="1"/>
</dbReference>
<dbReference type="Pfam" id="PF12831">
    <property type="entry name" value="FAD_oxidored"/>
    <property type="match status" value="1"/>
</dbReference>
<evidence type="ECO:0000256" key="6">
    <source>
        <dbReference type="ARBA" id="ARBA00023002"/>
    </source>
</evidence>
<accession>A0A6A7K7Z3</accession>
<dbReference type="Gene3D" id="3.90.1010.20">
    <property type="match status" value="1"/>
</dbReference>
<dbReference type="PROSITE" id="PS51257">
    <property type="entry name" value="PROKAR_LIPOPROTEIN"/>
    <property type="match status" value="1"/>
</dbReference>
<feature type="signal peptide" evidence="8">
    <location>
        <begin position="1"/>
        <end position="23"/>
    </location>
</feature>
<dbReference type="Pfam" id="PF00890">
    <property type="entry name" value="FAD_binding_2"/>
    <property type="match status" value="1"/>
</dbReference>
<dbReference type="EMBL" id="WHNX01000008">
    <property type="protein sequence ID" value="MPW25482.1"/>
    <property type="molecule type" value="Genomic_DNA"/>
</dbReference>
<evidence type="ECO:0000259" key="9">
    <source>
        <dbReference type="SMART" id="SM00900"/>
    </source>
</evidence>
<dbReference type="Pfam" id="PF04205">
    <property type="entry name" value="FMN_bind"/>
    <property type="match status" value="1"/>
</dbReference>
<dbReference type="EC" id="1.3.99.33" evidence="2 8"/>
<dbReference type="InterPro" id="IPR050315">
    <property type="entry name" value="FAD-oxidoreductase_2"/>
</dbReference>
<comment type="caution">
    <text evidence="10">The sequence shown here is derived from an EMBL/GenBank/DDBJ whole genome shotgun (WGS) entry which is preliminary data.</text>
</comment>
<dbReference type="InterPro" id="IPR007329">
    <property type="entry name" value="FMN-bd"/>
</dbReference>
<evidence type="ECO:0000256" key="8">
    <source>
        <dbReference type="RuleBase" id="RU366062"/>
    </source>
</evidence>
<comment type="similarity">
    <text evidence="1 8">Belongs to the FAD-dependent oxidoreductase 2 family. FRD/SDH subfamily.</text>
</comment>
<evidence type="ECO:0000256" key="1">
    <source>
        <dbReference type="ARBA" id="ARBA00008040"/>
    </source>
</evidence>
<keyword evidence="8" id="KW-0732">Signal</keyword>
<dbReference type="GO" id="GO:0010181">
    <property type="term" value="F:FMN binding"/>
    <property type="evidence" value="ECO:0007669"/>
    <property type="project" value="InterPro"/>
</dbReference>
<dbReference type="InterPro" id="IPR010960">
    <property type="entry name" value="Flavocytochrome_c"/>
</dbReference>
<keyword evidence="4 8" id="KW-0285">Flavoprotein</keyword>
<name>A0A6A7K7Z3_9FIRM</name>
<proteinExistence type="inferred from homology"/>
<comment type="catalytic activity">
    <reaction evidence="7 8">
        <text>dihydrourocanate + A = urocanate + AH2</text>
        <dbReference type="Rhea" id="RHEA:36059"/>
        <dbReference type="ChEBI" id="CHEBI:13193"/>
        <dbReference type="ChEBI" id="CHEBI:17499"/>
        <dbReference type="ChEBI" id="CHEBI:27247"/>
        <dbReference type="ChEBI" id="CHEBI:72991"/>
        <dbReference type="EC" id="1.3.99.33"/>
    </reaction>
</comment>
<dbReference type="SUPFAM" id="SSF51905">
    <property type="entry name" value="FAD/NAD(P)-binding domain"/>
    <property type="match status" value="1"/>
</dbReference>